<dbReference type="PANTHER" id="PTHR43739:SF5">
    <property type="entry name" value="EXO-ALPHA-SIALIDASE"/>
    <property type="match status" value="1"/>
</dbReference>
<dbReference type="InterPro" id="IPR052025">
    <property type="entry name" value="Xyloglucanase_GH74"/>
</dbReference>
<evidence type="ECO:0008006" key="2">
    <source>
        <dbReference type="Google" id="ProtNLM"/>
    </source>
</evidence>
<evidence type="ECO:0000313" key="1">
    <source>
        <dbReference type="EMBL" id="GAG72398.1"/>
    </source>
</evidence>
<dbReference type="SUPFAM" id="SSF110296">
    <property type="entry name" value="Oligoxyloglucan reducing end-specific cellobiohydrolase"/>
    <property type="match status" value="1"/>
</dbReference>
<dbReference type="EMBL" id="BART01000442">
    <property type="protein sequence ID" value="GAG72398.1"/>
    <property type="molecule type" value="Genomic_DNA"/>
</dbReference>
<dbReference type="AlphaFoldDB" id="X1AIC4"/>
<organism evidence="1">
    <name type="scientific">marine sediment metagenome</name>
    <dbReference type="NCBI Taxonomy" id="412755"/>
    <lineage>
        <taxon>unclassified sequences</taxon>
        <taxon>metagenomes</taxon>
        <taxon>ecological metagenomes</taxon>
    </lineage>
</organism>
<dbReference type="Gene3D" id="2.130.10.10">
    <property type="entry name" value="YVTN repeat-like/Quinoprotein amine dehydrogenase"/>
    <property type="match status" value="3"/>
</dbReference>
<proteinExistence type="predicted"/>
<dbReference type="InterPro" id="IPR015943">
    <property type="entry name" value="WD40/YVTN_repeat-like_dom_sf"/>
</dbReference>
<gene>
    <name evidence="1" type="ORF">S01H4_02126</name>
</gene>
<name>X1AIC4_9ZZZZ</name>
<sequence length="301" mass="32780">MLGLILMGILLVNSICNQCFVEAASGNWIDKSKGLSGKYASSIVINPANNQILYVAMYEKGVFKTTNAAQTWYAINNGLNTPESKQIIFLTICSSNPEILHVGTNKAEIYKSIDGGKSWILSNQGIKPGTAFYTQVFSINIDPTNSSIIYAATSTGIYKSTNGGNSWNRIGSNKTGLSNSFNKGIAIDYKNPVVLYAASQKGVFKSTNQGKSWFAIGPEGEYVHFITIHPVNHNIIYIGTSKGLFKSSDSGEDWVKTGLKSKTSGIFPSVKSIVINPEAPQVIYVDLYLLRKPGCKMLYQV</sequence>
<comment type="caution">
    <text evidence="1">The sequence shown here is derived from an EMBL/GenBank/DDBJ whole genome shotgun (WGS) entry which is preliminary data.</text>
</comment>
<dbReference type="GO" id="GO:0010411">
    <property type="term" value="P:xyloglucan metabolic process"/>
    <property type="evidence" value="ECO:0007669"/>
    <property type="project" value="TreeGrafter"/>
</dbReference>
<accession>X1AIC4</accession>
<protein>
    <recommendedName>
        <fullName evidence="2">Sortilin N-terminal domain-containing protein</fullName>
    </recommendedName>
</protein>
<reference evidence="1" key="1">
    <citation type="journal article" date="2014" name="Front. Microbiol.">
        <title>High frequency of phylogenetically diverse reductive dehalogenase-homologous genes in deep subseafloor sedimentary metagenomes.</title>
        <authorList>
            <person name="Kawai M."/>
            <person name="Futagami T."/>
            <person name="Toyoda A."/>
            <person name="Takaki Y."/>
            <person name="Nishi S."/>
            <person name="Hori S."/>
            <person name="Arai W."/>
            <person name="Tsubouchi T."/>
            <person name="Morono Y."/>
            <person name="Uchiyama I."/>
            <person name="Ito T."/>
            <person name="Fujiyama A."/>
            <person name="Inagaki F."/>
            <person name="Takami H."/>
        </authorList>
    </citation>
    <scope>NUCLEOTIDE SEQUENCE</scope>
    <source>
        <strain evidence="1">Expedition CK06-06</strain>
    </source>
</reference>
<dbReference type="PANTHER" id="PTHR43739">
    <property type="entry name" value="XYLOGLUCANASE (EUROFUNG)"/>
    <property type="match status" value="1"/>
</dbReference>